<feature type="signal peptide" evidence="1">
    <location>
        <begin position="1"/>
        <end position="34"/>
    </location>
</feature>
<protein>
    <submittedName>
        <fullName evidence="2">Uncharacterized protein</fullName>
    </submittedName>
</protein>
<keyword evidence="1" id="KW-0732">Signal</keyword>
<dbReference type="AlphaFoldDB" id="A0A0A8YW50"/>
<dbReference type="EMBL" id="GBRH01269180">
    <property type="protein sequence ID" value="JAD28715.1"/>
    <property type="molecule type" value="Transcribed_RNA"/>
</dbReference>
<proteinExistence type="predicted"/>
<accession>A0A0A8YW50</accession>
<reference evidence="2" key="2">
    <citation type="journal article" date="2015" name="Data Brief">
        <title>Shoot transcriptome of the giant reed, Arundo donax.</title>
        <authorList>
            <person name="Barrero R.A."/>
            <person name="Guerrero F.D."/>
            <person name="Moolhuijzen P."/>
            <person name="Goolsby J.A."/>
            <person name="Tidwell J."/>
            <person name="Bellgard S.E."/>
            <person name="Bellgard M.I."/>
        </authorList>
    </citation>
    <scope>NUCLEOTIDE SEQUENCE</scope>
    <source>
        <tissue evidence="2">Shoot tissue taken approximately 20 cm above the soil surface</tissue>
    </source>
</reference>
<feature type="chain" id="PRO_5002044850" evidence="1">
    <location>
        <begin position="35"/>
        <end position="72"/>
    </location>
</feature>
<organism evidence="2">
    <name type="scientific">Arundo donax</name>
    <name type="common">Giant reed</name>
    <name type="synonym">Donax arundinaceus</name>
    <dbReference type="NCBI Taxonomy" id="35708"/>
    <lineage>
        <taxon>Eukaryota</taxon>
        <taxon>Viridiplantae</taxon>
        <taxon>Streptophyta</taxon>
        <taxon>Embryophyta</taxon>
        <taxon>Tracheophyta</taxon>
        <taxon>Spermatophyta</taxon>
        <taxon>Magnoliopsida</taxon>
        <taxon>Liliopsida</taxon>
        <taxon>Poales</taxon>
        <taxon>Poaceae</taxon>
        <taxon>PACMAD clade</taxon>
        <taxon>Arundinoideae</taxon>
        <taxon>Arundineae</taxon>
        <taxon>Arundo</taxon>
    </lineage>
</organism>
<evidence type="ECO:0000256" key="1">
    <source>
        <dbReference type="SAM" id="SignalP"/>
    </source>
</evidence>
<evidence type="ECO:0000313" key="2">
    <source>
        <dbReference type="EMBL" id="JAD28715.1"/>
    </source>
</evidence>
<reference evidence="2" key="1">
    <citation type="submission" date="2014-09" db="EMBL/GenBank/DDBJ databases">
        <authorList>
            <person name="Magalhaes I.L.F."/>
            <person name="Oliveira U."/>
            <person name="Santos F.R."/>
            <person name="Vidigal T.H.D.A."/>
            <person name="Brescovit A.D."/>
            <person name="Santos A.J."/>
        </authorList>
    </citation>
    <scope>NUCLEOTIDE SEQUENCE</scope>
    <source>
        <tissue evidence="2">Shoot tissue taken approximately 20 cm above the soil surface</tissue>
    </source>
</reference>
<sequence length="72" mass="7632">MLLLQRPSPAQGELLQVLLGVLVLLLCSAGQSVAQAITGEHSDHGRELLSACTAVKSQQALFLFGHKHSSIL</sequence>
<name>A0A0A8YW50_ARUDO</name>